<gene>
    <name evidence="1" type="ORF">ABK905_22100</name>
</gene>
<protein>
    <submittedName>
        <fullName evidence="1">Uncharacterized protein</fullName>
    </submittedName>
</protein>
<evidence type="ECO:0000313" key="1">
    <source>
        <dbReference type="EMBL" id="XBS69134.1"/>
    </source>
</evidence>
<dbReference type="EMBL" id="CP157947">
    <property type="protein sequence ID" value="XBS69134.1"/>
    <property type="molecule type" value="Genomic_DNA"/>
</dbReference>
<reference evidence="1" key="1">
    <citation type="submission" date="2024-06" db="EMBL/GenBank/DDBJ databases">
        <authorList>
            <person name="Coelho C."/>
            <person name="Bento M."/>
            <person name="Garcia E."/>
            <person name="Camelo A."/>
            <person name="Brandao I."/>
            <person name="Espirito Santo C."/>
            <person name="Trovao J."/>
            <person name="Verissimo A."/>
            <person name="Costa J."/>
            <person name="Tiago I."/>
        </authorList>
    </citation>
    <scope>NUCLEOTIDE SEQUENCE</scope>
    <source>
        <strain evidence="1">KWT182</strain>
    </source>
</reference>
<dbReference type="AlphaFoldDB" id="A0AAU7Q7Z1"/>
<name>A0AAU7Q7Z1_9GAMM</name>
<accession>A0AAU7Q7Z1</accession>
<organism evidence="1">
    <name type="scientific">Acerihabitans sp. KWT182</name>
    <dbReference type="NCBI Taxonomy" id="3157919"/>
    <lineage>
        <taxon>Bacteria</taxon>
        <taxon>Pseudomonadati</taxon>
        <taxon>Pseudomonadota</taxon>
        <taxon>Gammaproteobacteria</taxon>
        <taxon>Enterobacterales</taxon>
        <taxon>Pectobacteriaceae</taxon>
        <taxon>Acerihabitans</taxon>
    </lineage>
</organism>
<proteinExistence type="predicted"/>
<sequence length="256" mass="29810">MDSKLFILLFQPGEFFSPRTVVAHPDVVLKCDDTVSITGNNSLFHRENDLIASRIITANSCHEIASTPYQFHYFTDHHRQVKKASGVQFDALFSKFNITKHFNELMPAISIRIDKQQQLAKLYHFNDTAWHGTLMVKYAEVDITNLAEANDWQLCINVLEGAYPRLLKYRHLLNDTCWYTRWKHDMELERKFTFQGIPNTWKLNTALYEAINLRGELSGFIPELDMSLQVFDYDNHIFEVIEPSAKGYISFIPPDE</sequence>